<evidence type="ECO:0000313" key="11">
    <source>
        <dbReference type="Proteomes" id="UP000472277"/>
    </source>
</evidence>
<feature type="transmembrane region" description="Helical" evidence="9">
    <location>
        <begin position="121"/>
        <end position="144"/>
    </location>
</feature>
<reference evidence="10" key="2">
    <citation type="submission" date="2025-09" db="UniProtKB">
        <authorList>
            <consortium name="Ensembl"/>
        </authorList>
    </citation>
    <scope>IDENTIFICATION</scope>
</reference>
<evidence type="ECO:0000256" key="6">
    <source>
        <dbReference type="ARBA" id="ARBA00022989"/>
    </source>
</evidence>
<evidence type="ECO:0000313" key="10">
    <source>
        <dbReference type="Ensembl" id="ENSSTUP00000091154.1"/>
    </source>
</evidence>
<dbReference type="Proteomes" id="UP000472277">
    <property type="component" value="Chromosome 33"/>
</dbReference>
<dbReference type="GO" id="GO:0015036">
    <property type="term" value="F:disulfide oxidoreductase activity"/>
    <property type="evidence" value="ECO:0007669"/>
    <property type="project" value="TreeGrafter"/>
</dbReference>
<name>A0A674D6C2_SALTR</name>
<evidence type="ECO:0008006" key="12">
    <source>
        <dbReference type="Google" id="ProtNLM"/>
    </source>
</evidence>
<dbReference type="GeneTree" id="ENSGT00940000155959"/>
<accession>A0A674D6C2</accession>
<evidence type="ECO:0000256" key="2">
    <source>
        <dbReference type="ARBA" id="ARBA00022448"/>
    </source>
</evidence>
<reference evidence="10" key="1">
    <citation type="submission" date="2025-08" db="UniProtKB">
        <authorList>
            <consortium name="Ensembl"/>
        </authorList>
    </citation>
    <scope>IDENTIFICATION</scope>
</reference>
<keyword evidence="11" id="KW-1185">Reference proteome</keyword>
<protein>
    <recommendedName>
        <fullName evidence="12">Thioredoxin domain-containing protein</fullName>
    </recommendedName>
</protein>
<comment type="subcellular location">
    <subcellularLocation>
        <location evidence="1">Endoplasmic reticulum membrane</location>
        <topology evidence="1">Single-pass membrane protein</topology>
    </subcellularLocation>
</comment>
<dbReference type="GO" id="GO:0005789">
    <property type="term" value="C:endoplasmic reticulum membrane"/>
    <property type="evidence" value="ECO:0007669"/>
    <property type="project" value="UniProtKB-SubCell"/>
</dbReference>
<sequence>MYNYEFEELSLLGYDVAPWCPACAQLKERFSSLAAAMAVYGGEVDPTIFHVKEGSVRRYVSVRKALEFHAYVSNTRWEEVEPLPSMSCMAGLFRLSLWIRWTHGYPRWDLGVLSWGSYLSFAMETLVTGLLMGLVLVLLADCLCPPNISRKRREQQHTQTKCVIHALQQWLRNLF</sequence>
<keyword evidence="3" id="KW-0732">Signal</keyword>
<evidence type="ECO:0000256" key="7">
    <source>
        <dbReference type="ARBA" id="ARBA00023157"/>
    </source>
</evidence>
<dbReference type="InterPro" id="IPR036249">
    <property type="entry name" value="Thioredoxin-like_sf"/>
</dbReference>
<keyword evidence="4" id="KW-0256">Endoplasmic reticulum</keyword>
<proteinExistence type="predicted"/>
<keyword evidence="8" id="KW-0676">Redox-active center</keyword>
<dbReference type="InterPro" id="IPR052454">
    <property type="entry name" value="TMX_domain-containing"/>
</dbReference>
<evidence type="ECO:0000256" key="8">
    <source>
        <dbReference type="ARBA" id="ARBA00023284"/>
    </source>
</evidence>
<dbReference type="SUPFAM" id="SSF52833">
    <property type="entry name" value="Thioredoxin-like"/>
    <property type="match status" value="1"/>
</dbReference>
<dbReference type="PANTHER" id="PTHR46107">
    <property type="entry name" value="DUMPY: SHORTER THAN WILD-TYPE"/>
    <property type="match status" value="1"/>
</dbReference>
<dbReference type="Ensembl" id="ENSSTUT00000096988.1">
    <property type="protein sequence ID" value="ENSSTUP00000091154.1"/>
    <property type="gene ID" value="ENSSTUG00000040046.1"/>
</dbReference>
<keyword evidence="9" id="KW-0472">Membrane</keyword>
<evidence type="ECO:0000256" key="3">
    <source>
        <dbReference type="ARBA" id="ARBA00022729"/>
    </source>
</evidence>
<keyword evidence="6 9" id="KW-1133">Transmembrane helix</keyword>
<keyword evidence="9" id="KW-0812">Transmembrane</keyword>
<evidence type="ECO:0000256" key="5">
    <source>
        <dbReference type="ARBA" id="ARBA00022982"/>
    </source>
</evidence>
<dbReference type="PANTHER" id="PTHR46107:SF3">
    <property type="entry name" value="THIOREDOXIN DOMAIN-CONTAINING PROTEIN"/>
    <property type="match status" value="1"/>
</dbReference>
<keyword evidence="2" id="KW-0813">Transport</keyword>
<keyword evidence="7" id="KW-1015">Disulfide bond</keyword>
<organism evidence="10 11">
    <name type="scientific">Salmo trutta</name>
    <name type="common">Brown trout</name>
    <dbReference type="NCBI Taxonomy" id="8032"/>
    <lineage>
        <taxon>Eukaryota</taxon>
        <taxon>Metazoa</taxon>
        <taxon>Chordata</taxon>
        <taxon>Craniata</taxon>
        <taxon>Vertebrata</taxon>
        <taxon>Euteleostomi</taxon>
        <taxon>Actinopterygii</taxon>
        <taxon>Neopterygii</taxon>
        <taxon>Teleostei</taxon>
        <taxon>Protacanthopterygii</taxon>
        <taxon>Salmoniformes</taxon>
        <taxon>Salmonidae</taxon>
        <taxon>Salmoninae</taxon>
        <taxon>Salmo</taxon>
    </lineage>
</organism>
<dbReference type="InParanoid" id="A0A674D6C2"/>
<evidence type="ECO:0000256" key="9">
    <source>
        <dbReference type="SAM" id="Phobius"/>
    </source>
</evidence>
<evidence type="ECO:0000256" key="4">
    <source>
        <dbReference type="ARBA" id="ARBA00022824"/>
    </source>
</evidence>
<keyword evidence="5" id="KW-0249">Electron transport</keyword>
<evidence type="ECO:0000256" key="1">
    <source>
        <dbReference type="ARBA" id="ARBA00004389"/>
    </source>
</evidence>
<dbReference type="AlphaFoldDB" id="A0A674D6C2"/>